<reference evidence="2" key="1">
    <citation type="journal article" date="2015" name="Nature">
        <title>Complex archaea that bridge the gap between prokaryotes and eukaryotes.</title>
        <authorList>
            <person name="Spang A."/>
            <person name="Saw J.H."/>
            <person name="Jorgensen S.L."/>
            <person name="Zaremba-Niedzwiedzka K."/>
            <person name="Martijn J."/>
            <person name="Lind A.E."/>
            <person name="van Eijk R."/>
            <person name="Schleper C."/>
            <person name="Guy L."/>
            <person name="Ettema T.J."/>
        </authorList>
    </citation>
    <scope>NUCLEOTIDE SEQUENCE</scope>
</reference>
<dbReference type="AlphaFoldDB" id="A0A0F9VXI8"/>
<accession>A0A0F9VXI8</accession>
<gene>
    <name evidence="2" type="ORF">LCGC14_0352770</name>
</gene>
<organism evidence="2">
    <name type="scientific">marine sediment metagenome</name>
    <dbReference type="NCBI Taxonomy" id="412755"/>
    <lineage>
        <taxon>unclassified sequences</taxon>
        <taxon>metagenomes</taxon>
        <taxon>ecological metagenomes</taxon>
    </lineage>
</organism>
<evidence type="ECO:0008006" key="3">
    <source>
        <dbReference type="Google" id="ProtNLM"/>
    </source>
</evidence>
<proteinExistence type="predicted"/>
<dbReference type="EMBL" id="LAZR01000267">
    <property type="protein sequence ID" value="KKN78176.1"/>
    <property type="molecule type" value="Genomic_DNA"/>
</dbReference>
<evidence type="ECO:0000256" key="1">
    <source>
        <dbReference type="SAM" id="MobiDB-lite"/>
    </source>
</evidence>
<evidence type="ECO:0000313" key="2">
    <source>
        <dbReference type="EMBL" id="KKN78176.1"/>
    </source>
</evidence>
<protein>
    <recommendedName>
        <fullName evidence="3">PIN domain-containing protein</fullName>
    </recommendedName>
</protein>
<feature type="compositionally biased region" description="Low complexity" evidence="1">
    <location>
        <begin position="108"/>
        <end position="119"/>
    </location>
</feature>
<comment type="caution">
    <text evidence="2">The sequence shown here is derived from an EMBL/GenBank/DDBJ whole genome shotgun (WGS) entry which is preliminary data.</text>
</comment>
<sequence>MDFSFDAAERVRRRDLGRTLARRPDDQLLFLGDEASVGGGLLLDTCCYIDQMTGTAPDTVVRLLDIRTVNHSMVAVQELMVAVGALRKDDSRTPPPFRRSSGLCGPCPSTASSRRTPTSWAEPPSTPGSSGWTQGYAHDDKLKALHDCVLLLQAEKLGLTILTANAAEFDVLLQIRPTGRVLLERAFEHQLSRVRERDYGIEM</sequence>
<name>A0A0F9VXI8_9ZZZZ</name>
<feature type="region of interest" description="Disordered" evidence="1">
    <location>
        <begin position="90"/>
        <end position="134"/>
    </location>
</feature>